<dbReference type="InterPro" id="IPR036390">
    <property type="entry name" value="WH_DNA-bd_sf"/>
</dbReference>
<dbReference type="AlphaFoldDB" id="A0AA42DL30"/>
<evidence type="ECO:0000256" key="3">
    <source>
        <dbReference type="ARBA" id="ARBA00023125"/>
    </source>
</evidence>
<keyword evidence="7" id="KW-1185">Reference proteome</keyword>
<feature type="domain" description="HTH lysR-type" evidence="5">
    <location>
        <begin position="1"/>
        <end position="58"/>
    </location>
</feature>
<dbReference type="FunFam" id="1.10.10.10:FF:000001">
    <property type="entry name" value="LysR family transcriptional regulator"/>
    <property type="match status" value="1"/>
</dbReference>
<organism evidence="6 7">
    <name type="scientific">Holtiella tumoricola</name>
    <dbReference type="NCBI Taxonomy" id="3018743"/>
    <lineage>
        <taxon>Bacteria</taxon>
        <taxon>Bacillati</taxon>
        <taxon>Bacillota</taxon>
        <taxon>Clostridia</taxon>
        <taxon>Lachnospirales</taxon>
        <taxon>Cellulosilyticaceae</taxon>
        <taxon>Holtiella</taxon>
    </lineage>
</organism>
<dbReference type="Pfam" id="PF00126">
    <property type="entry name" value="HTH_1"/>
    <property type="match status" value="1"/>
</dbReference>
<dbReference type="Gene3D" id="1.10.10.10">
    <property type="entry name" value="Winged helix-like DNA-binding domain superfamily/Winged helix DNA-binding domain"/>
    <property type="match status" value="1"/>
</dbReference>
<dbReference type="Proteomes" id="UP001169242">
    <property type="component" value="Unassembled WGS sequence"/>
</dbReference>
<comment type="caution">
    <text evidence="6">The sequence shown here is derived from an EMBL/GenBank/DDBJ whole genome shotgun (WGS) entry which is preliminary data.</text>
</comment>
<evidence type="ECO:0000313" key="6">
    <source>
        <dbReference type="EMBL" id="MDA3731085.1"/>
    </source>
</evidence>
<sequence>MQLQQLRYVLEIERTRSMNKAAKNLFVSQPNLSSAVNNLEKELNVQIFNRTNKGVEVTKDGKLLVQYAKSILGQVEQLKKAYGVEEKKHVNFLEISQTGMLHLTPVISKIYNLLKDSRVQIIIKEDNLGAVIKHLYYMKSEIAIIVMNTTQLSLIEKVLDKRKIEFNILDKTKLGVAVSPKSSLYNRDQVAFEELDKLTYIEYLKEKDLSVNQDSELLDIWSKFVGNTIHATDRETVSDLLWNLDSYSFDIEKNIEYLKKRGLKFIKLQENIDMYVGWLKRKREPLSYEATLLVEELTKNIRL</sequence>
<dbReference type="GO" id="GO:0003677">
    <property type="term" value="F:DNA binding"/>
    <property type="evidence" value="ECO:0007669"/>
    <property type="project" value="UniProtKB-KW"/>
</dbReference>
<comment type="similarity">
    <text evidence="1">Belongs to the LysR transcriptional regulatory family.</text>
</comment>
<dbReference type="PANTHER" id="PTHR30346">
    <property type="entry name" value="TRANSCRIPTIONAL DUAL REGULATOR HCAR-RELATED"/>
    <property type="match status" value="1"/>
</dbReference>
<dbReference type="PANTHER" id="PTHR30346:SF0">
    <property type="entry name" value="HCA OPERON TRANSCRIPTIONAL ACTIVATOR HCAR"/>
    <property type="match status" value="1"/>
</dbReference>
<dbReference type="GO" id="GO:0003700">
    <property type="term" value="F:DNA-binding transcription factor activity"/>
    <property type="evidence" value="ECO:0007669"/>
    <property type="project" value="InterPro"/>
</dbReference>
<dbReference type="PRINTS" id="PR00039">
    <property type="entry name" value="HTHLYSR"/>
</dbReference>
<evidence type="ECO:0000256" key="4">
    <source>
        <dbReference type="ARBA" id="ARBA00023163"/>
    </source>
</evidence>
<accession>A0AA42DL30</accession>
<evidence type="ECO:0000259" key="5">
    <source>
        <dbReference type="PROSITE" id="PS50931"/>
    </source>
</evidence>
<evidence type="ECO:0000313" key="7">
    <source>
        <dbReference type="Proteomes" id="UP001169242"/>
    </source>
</evidence>
<protein>
    <submittedName>
        <fullName evidence="6">LysR family transcriptional regulator</fullName>
    </submittedName>
</protein>
<dbReference type="InterPro" id="IPR000847">
    <property type="entry name" value="LysR_HTH_N"/>
</dbReference>
<dbReference type="RefSeq" id="WP_271011536.1">
    <property type="nucleotide sequence ID" value="NZ_JAQIFT010000025.1"/>
</dbReference>
<name>A0AA42DL30_9FIRM</name>
<dbReference type="PROSITE" id="PS50931">
    <property type="entry name" value="HTH_LYSR"/>
    <property type="match status" value="1"/>
</dbReference>
<dbReference type="InterPro" id="IPR036388">
    <property type="entry name" value="WH-like_DNA-bd_sf"/>
</dbReference>
<keyword evidence="4" id="KW-0804">Transcription</keyword>
<reference evidence="6" key="1">
    <citation type="journal article" date="2023" name="Int. J. Syst. Evol. Microbiol.">
        <title>&lt;i&gt;Holtiella tumoricola&lt;/i&gt; gen. nov. sp. nov., isolated from a human clinical sample.</title>
        <authorList>
            <person name="Allen-Vercoe E."/>
            <person name="Daigneault M.C."/>
            <person name="Vancuren S.J."/>
            <person name="Cochrane K."/>
            <person name="O'Neal L.L."/>
            <person name="Sankaranarayanan K."/>
            <person name="Lawson P.A."/>
        </authorList>
    </citation>
    <scope>NUCLEOTIDE SEQUENCE</scope>
    <source>
        <strain evidence="6">CC70A</strain>
    </source>
</reference>
<evidence type="ECO:0000256" key="2">
    <source>
        <dbReference type="ARBA" id="ARBA00023015"/>
    </source>
</evidence>
<dbReference type="GO" id="GO:0032993">
    <property type="term" value="C:protein-DNA complex"/>
    <property type="evidence" value="ECO:0007669"/>
    <property type="project" value="TreeGrafter"/>
</dbReference>
<dbReference type="EMBL" id="JAQIFT010000025">
    <property type="protein sequence ID" value="MDA3731085.1"/>
    <property type="molecule type" value="Genomic_DNA"/>
</dbReference>
<dbReference type="SUPFAM" id="SSF46785">
    <property type="entry name" value="Winged helix' DNA-binding domain"/>
    <property type="match status" value="1"/>
</dbReference>
<proteinExistence type="inferred from homology"/>
<keyword evidence="3" id="KW-0238">DNA-binding</keyword>
<keyword evidence="2" id="KW-0805">Transcription regulation</keyword>
<gene>
    <name evidence="6" type="ORF">PBV87_06225</name>
</gene>
<evidence type="ECO:0000256" key="1">
    <source>
        <dbReference type="ARBA" id="ARBA00009437"/>
    </source>
</evidence>